<evidence type="ECO:0000313" key="1">
    <source>
        <dbReference type="EMBL" id="PQA93863.1"/>
    </source>
</evidence>
<gene>
    <name evidence="1" type="ORF">B0A70_08745</name>
    <name evidence="2" type="ORF">SAMN05421796_10666</name>
</gene>
<dbReference type="AlphaFoldDB" id="A0A1N7MZR4"/>
<dbReference type="RefSeq" id="WP_076451957.1">
    <property type="nucleotide sequence ID" value="NZ_FTOJ01000006.1"/>
</dbReference>
<accession>A0A1N7MZR4</accession>
<organism evidence="2 3">
    <name type="scientific">Chryseobacterium piscicola</name>
    <dbReference type="NCBI Taxonomy" id="551459"/>
    <lineage>
        <taxon>Bacteria</taxon>
        <taxon>Pseudomonadati</taxon>
        <taxon>Bacteroidota</taxon>
        <taxon>Flavobacteriia</taxon>
        <taxon>Flavobacteriales</taxon>
        <taxon>Weeksellaceae</taxon>
        <taxon>Chryseobacterium group</taxon>
        <taxon>Chryseobacterium</taxon>
    </lineage>
</organism>
<evidence type="ECO:0000313" key="3">
    <source>
        <dbReference type="Proteomes" id="UP000186246"/>
    </source>
</evidence>
<dbReference type="PROSITE" id="PS51257">
    <property type="entry name" value="PROKAR_LIPOPROTEIN"/>
    <property type="match status" value="1"/>
</dbReference>
<sequence length="346" mass="41603">MKKLLFLILTLIVFSCKKKIDEKEQKIFDRITFIYNLKQDVDENTWKTFNNKEYDVPLIYFTNSSSYIANPTEKFLKTFKSEIIFQDQKIKIYSSKNRVDNLPFHMETGMTLGDPTDKYNYHSPFMMCSSYEETFKKIPSIGSTDEWITMVMHEYFHGYQYKHKSYIEYYEKEIVQIQPDSLVAIYKNNDWFKKSIDEENQLLLKALGEKDNISTKKIIKDFFSLRNKRRSEVFAKLNVDISKYEKCYETMEGTARYIEFSLYDLFSKKRPNPQLLKSDTSYKSLQKFRNYNINKDKWLYESEMTTYFYATGFNMARVLDKLKIDYKSRLFKEGKITMEDILLEKL</sequence>
<evidence type="ECO:0000313" key="2">
    <source>
        <dbReference type="EMBL" id="SIS91596.1"/>
    </source>
</evidence>
<proteinExistence type="predicted"/>
<dbReference type="Proteomes" id="UP000238314">
    <property type="component" value="Unassembled WGS sequence"/>
</dbReference>
<reference evidence="1 4" key="1">
    <citation type="submission" date="2016-11" db="EMBL/GenBank/DDBJ databases">
        <title>Whole genomes of Flavobacteriaceae.</title>
        <authorList>
            <person name="Stine C."/>
            <person name="Li C."/>
            <person name="Tadesse D."/>
        </authorList>
    </citation>
    <scope>NUCLEOTIDE SEQUENCE [LARGE SCALE GENOMIC DNA]</scope>
    <source>
        <strain evidence="1 4">DSM 21068</strain>
    </source>
</reference>
<dbReference type="Proteomes" id="UP000186246">
    <property type="component" value="Unassembled WGS sequence"/>
</dbReference>
<dbReference type="OrthoDB" id="1491184at2"/>
<reference evidence="2" key="3">
    <citation type="submission" date="2017-01" db="EMBL/GenBank/DDBJ databases">
        <authorList>
            <person name="Mah S.A."/>
            <person name="Swanson W.J."/>
            <person name="Moy G.W."/>
            <person name="Vacquier V.D."/>
        </authorList>
    </citation>
    <scope>NUCLEOTIDE SEQUENCE [LARGE SCALE GENOMIC DNA]</scope>
    <source>
        <strain evidence="2">DSM 21068</strain>
    </source>
</reference>
<protein>
    <submittedName>
        <fullName evidence="2">Uncharacterized protein</fullName>
    </submittedName>
</protein>
<reference evidence="3" key="2">
    <citation type="submission" date="2017-01" db="EMBL/GenBank/DDBJ databases">
        <authorList>
            <person name="Varghese N."/>
            <person name="Submissions S."/>
        </authorList>
    </citation>
    <scope>NUCLEOTIDE SEQUENCE [LARGE SCALE GENOMIC DNA]</scope>
    <source>
        <strain evidence="3">DSM 21068</strain>
    </source>
</reference>
<evidence type="ECO:0000313" key="4">
    <source>
        <dbReference type="Proteomes" id="UP000238314"/>
    </source>
</evidence>
<dbReference type="EMBL" id="MUGO01000012">
    <property type="protein sequence ID" value="PQA93863.1"/>
    <property type="molecule type" value="Genomic_DNA"/>
</dbReference>
<name>A0A1N7MZR4_9FLAO</name>
<dbReference type="EMBL" id="FTOJ01000006">
    <property type="protein sequence ID" value="SIS91596.1"/>
    <property type="molecule type" value="Genomic_DNA"/>
</dbReference>
<keyword evidence="4" id="KW-1185">Reference proteome</keyword>